<proteinExistence type="predicted"/>
<accession>A0ABD2W6D3</accession>
<dbReference type="AlphaFoldDB" id="A0ABD2W6D3"/>
<dbReference type="InterPro" id="IPR036396">
    <property type="entry name" value="Cyt_P450_sf"/>
</dbReference>
<keyword evidence="4" id="KW-1185">Reference proteome</keyword>
<dbReference type="EMBL" id="JBJJXI010000129">
    <property type="protein sequence ID" value="KAL3388585.1"/>
    <property type="molecule type" value="Genomic_DNA"/>
</dbReference>
<dbReference type="Gene3D" id="1.10.630.10">
    <property type="entry name" value="Cytochrome P450"/>
    <property type="match status" value="1"/>
</dbReference>
<evidence type="ECO:0000256" key="2">
    <source>
        <dbReference type="SAM" id="MobiDB-lite"/>
    </source>
</evidence>
<dbReference type="GO" id="GO:0004497">
    <property type="term" value="F:monooxygenase activity"/>
    <property type="evidence" value="ECO:0007669"/>
    <property type="project" value="UniProtKB-KW"/>
</dbReference>
<reference evidence="3 4" key="1">
    <citation type="journal article" date="2024" name="bioRxiv">
        <title>A reference genome for Trichogramma kaykai: A tiny desert-dwelling parasitoid wasp with competing sex-ratio distorters.</title>
        <authorList>
            <person name="Culotta J."/>
            <person name="Lindsey A.R."/>
        </authorList>
    </citation>
    <scope>NUCLEOTIDE SEQUENCE [LARGE SCALE GENOMIC DNA]</scope>
    <source>
        <strain evidence="3 4">KSX58</strain>
    </source>
</reference>
<comment type="caution">
    <text evidence="3">The sequence shown here is derived from an EMBL/GenBank/DDBJ whole genome shotgun (WGS) entry which is preliminary data.</text>
</comment>
<evidence type="ECO:0000256" key="1">
    <source>
        <dbReference type="ARBA" id="ARBA00023033"/>
    </source>
</evidence>
<keyword evidence="1" id="KW-0560">Oxidoreductase</keyword>
<gene>
    <name evidence="3" type="ORF">TKK_016303</name>
</gene>
<dbReference type="Proteomes" id="UP001627154">
    <property type="component" value="Unassembled WGS sequence"/>
</dbReference>
<name>A0ABD2W6D3_9HYME</name>
<protein>
    <submittedName>
        <fullName evidence="3">Uncharacterized protein</fullName>
    </submittedName>
</protein>
<evidence type="ECO:0000313" key="3">
    <source>
        <dbReference type="EMBL" id="KAL3388585.1"/>
    </source>
</evidence>
<sequence>MHRDPDTSPDPIKFDPERFSSEKENATCSYLPSGADFHPGFNLRPMNHVLPVKLASRKNEYIKKRGQKSKE</sequence>
<evidence type="ECO:0000313" key="4">
    <source>
        <dbReference type="Proteomes" id="UP001627154"/>
    </source>
</evidence>
<feature type="region of interest" description="Disordered" evidence="2">
    <location>
        <begin position="1"/>
        <end position="25"/>
    </location>
</feature>
<dbReference type="SUPFAM" id="SSF48264">
    <property type="entry name" value="Cytochrome P450"/>
    <property type="match status" value="1"/>
</dbReference>
<keyword evidence="1" id="KW-0503">Monooxygenase</keyword>
<organism evidence="3 4">
    <name type="scientific">Trichogramma kaykai</name>
    <dbReference type="NCBI Taxonomy" id="54128"/>
    <lineage>
        <taxon>Eukaryota</taxon>
        <taxon>Metazoa</taxon>
        <taxon>Ecdysozoa</taxon>
        <taxon>Arthropoda</taxon>
        <taxon>Hexapoda</taxon>
        <taxon>Insecta</taxon>
        <taxon>Pterygota</taxon>
        <taxon>Neoptera</taxon>
        <taxon>Endopterygota</taxon>
        <taxon>Hymenoptera</taxon>
        <taxon>Apocrita</taxon>
        <taxon>Proctotrupomorpha</taxon>
        <taxon>Chalcidoidea</taxon>
        <taxon>Trichogrammatidae</taxon>
        <taxon>Trichogramma</taxon>
    </lineage>
</organism>